<proteinExistence type="predicted"/>
<reference evidence="1 2" key="1">
    <citation type="journal article" date="2021" name="Nat. Commun.">
        <title>Genetic determinants of endophytism in the Arabidopsis root mycobiome.</title>
        <authorList>
            <person name="Mesny F."/>
            <person name="Miyauchi S."/>
            <person name="Thiergart T."/>
            <person name="Pickel B."/>
            <person name="Atanasova L."/>
            <person name="Karlsson M."/>
            <person name="Huettel B."/>
            <person name="Barry K.W."/>
            <person name="Haridas S."/>
            <person name="Chen C."/>
            <person name="Bauer D."/>
            <person name="Andreopoulos W."/>
            <person name="Pangilinan J."/>
            <person name="LaButti K."/>
            <person name="Riley R."/>
            <person name="Lipzen A."/>
            <person name="Clum A."/>
            <person name="Drula E."/>
            <person name="Henrissat B."/>
            <person name="Kohler A."/>
            <person name="Grigoriev I.V."/>
            <person name="Martin F.M."/>
            <person name="Hacquard S."/>
        </authorList>
    </citation>
    <scope>NUCLEOTIDE SEQUENCE [LARGE SCALE GENOMIC DNA]</scope>
    <source>
        <strain evidence="1 2">MPI-CAGE-CH-0241</strain>
    </source>
</reference>
<dbReference type="AlphaFoldDB" id="A0A9P8W0T7"/>
<dbReference type="EMBL" id="JAGPYM010000019">
    <property type="protein sequence ID" value="KAH6884800.1"/>
    <property type="molecule type" value="Genomic_DNA"/>
</dbReference>
<organism evidence="1 2">
    <name type="scientific">Thelonectria olida</name>
    <dbReference type="NCBI Taxonomy" id="1576542"/>
    <lineage>
        <taxon>Eukaryota</taxon>
        <taxon>Fungi</taxon>
        <taxon>Dikarya</taxon>
        <taxon>Ascomycota</taxon>
        <taxon>Pezizomycotina</taxon>
        <taxon>Sordariomycetes</taxon>
        <taxon>Hypocreomycetidae</taxon>
        <taxon>Hypocreales</taxon>
        <taxon>Nectriaceae</taxon>
        <taxon>Thelonectria</taxon>
    </lineage>
</organism>
<dbReference type="Proteomes" id="UP000777438">
    <property type="component" value="Unassembled WGS sequence"/>
</dbReference>
<evidence type="ECO:0000313" key="1">
    <source>
        <dbReference type="EMBL" id="KAH6884800.1"/>
    </source>
</evidence>
<dbReference type="OrthoDB" id="2283488at2759"/>
<evidence type="ECO:0000313" key="2">
    <source>
        <dbReference type="Proteomes" id="UP000777438"/>
    </source>
</evidence>
<accession>A0A9P8W0T7</accession>
<protein>
    <submittedName>
        <fullName evidence="1">Uncharacterized protein</fullName>
    </submittedName>
</protein>
<name>A0A9P8W0T7_9HYPO</name>
<keyword evidence="2" id="KW-1185">Reference proteome</keyword>
<comment type="caution">
    <text evidence="1">The sequence shown here is derived from an EMBL/GenBank/DDBJ whole genome shotgun (WGS) entry which is preliminary data.</text>
</comment>
<sequence length="113" mass="13011">MTFHCLRLVILQQATETGLTEVLGLINQSLFLSLKKAEIIQDFVHTMEDIPFIYHQVKGEPSVERIRWVGTILLEMVQNVDDEAIKPRVNLYFTRLLDVLAKLNSKASEELSR</sequence>
<gene>
    <name evidence="1" type="ORF">B0T10DRAFT_564230</name>
</gene>